<evidence type="ECO:0000313" key="1">
    <source>
        <dbReference type="EMBL" id="RFF30070.1"/>
    </source>
</evidence>
<dbReference type="AlphaFoldDB" id="A0A3E1K7P3"/>
<keyword evidence="2" id="KW-1185">Reference proteome</keyword>
<sequence>MAAQAAWSLPRTAGSVHLTPYAGMSWFVAGFELGPWEQYLVNEITPELERLSAREIPHVSWLHFDETIILPDFALPLMRGEGRSPLRLSFRQSRLSLMLGESLSENIRRADRFQQSIVMPGLTHSVSENSDLTVSAVLASQQFGTAAMNLQQATTRMGIGERIDTLYFDPARTEISHGTGLRFALSSELVTGVRLEAAFQSRINMDEFATVRGVHGASAELDIPPRLQVGLEFHATPRSWLNFGVSQIFYSDVGAFPSQSLPARFTALLGDRNSPDFAWDDLTVYSLGWRWRAADDIELFVDYRTRTQPRPTAPTLAAALDSELASNAVIAGLSKDVGKRSRLHLNAAYAPPEYAFGGNLLGVISDELDQDLEVQAMMSFDF</sequence>
<dbReference type="Proteomes" id="UP000260351">
    <property type="component" value="Unassembled WGS sequence"/>
</dbReference>
<comment type="caution">
    <text evidence="1">The sequence shown here is derived from an EMBL/GenBank/DDBJ whole genome shotgun (WGS) entry which is preliminary data.</text>
</comment>
<evidence type="ECO:0000313" key="2">
    <source>
        <dbReference type="Proteomes" id="UP000260351"/>
    </source>
</evidence>
<dbReference type="Gene3D" id="2.40.160.60">
    <property type="entry name" value="Outer membrane protein transport protein (OMPP1/FadL/TodX)"/>
    <property type="match status" value="1"/>
</dbReference>
<name>A0A3E1K7P3_9GAMM</name>
<proteinExistence type="predicted"/>
<gene>
    <name evidence="1" type="ORF">DZC52_09650</name>
</gene>
<dbReference type="EMBL" id="QUZK01000038">
    <property type="protein sequence ID" value="RFF30070.1"/>
    <property type="molecule type" value="Genomic_DNA"/>
</dbReference>
<accession>A0A3E1K7P3</accession>
<reference evidence="1 2" key="1">
    <citation type="submission" date="2018-08" db="EMBL/GenBank/DDBJ databases">
        <title>Wenzhouxiangella salilacus sp. nov., a novel bacterium isolated from a saline lake in Xinjiang Province, China.</title>
        <authorList>
            <person name="Han S."/>
        </authorList>
    </citation>
    <scope>NUCLEOTIDE SEQUENCE [LARGE SCALE GENOMIC DNA]</scope>
    <source>
        <strain evidence="1 2">XDB06</strain>
    </source>
</reference>
<organism evidence="1 2">
    <name type="scientific">Wenzhouxiangella sediminis</name>
    <dbReference type="NCBI Taxonomy" id="1792836"/>
    <lineage>
        <taxon>Bacteria</taxon>
        <taxon>Pseudomonadati</taxon>
        <taxon>Pseudomonadota</taxon>
        <taxon>Gammaproteobacteria</taxon>
        <taxon>Chromatiales</taxon>
        <taxon>Wenzhouxiangellaceae</taxon>
        <taxon>Wenzhouxiangella</taxon>
    </lineage>
</organism>
<protein>
    <submittedName>
        <fullName evidence="1">Uncharacterized protein</fullName>
    </submittedName>
</protein>
<dbReference type="SUPFAM" id="SSF56935">
    <property type="entry name" value="Porins"/>
    <property type="match status" value="1"/>
</dbReference>